<dbReference type="InterPro" id="IPR050271">
    <property type="entry name" value="UDP-glycosyltransferase"/>
</dbReference>
<evidence type="ECO:0000256" key="3">
    <source>
        <dbReference type="ARBA" id="ARBA00022679"/>
    </source>
</evidence>
<evidence type="ECO:0000256" key="4">
    <source>
        <dbReference type="SAM" id="Phobius"/>
    </source>
</evidence>
<reference evidence="6 7" key="1">
    <citation type="submission" date="2023-11" db="EMBL/GenBank/DDBJ databases">
        <authorList>
            <person name="Hedman E."/>
            <person name="Englund M."/>
            <person name="Stromberg M."/>
            <person name="Nyberg Akerstrom W."/>
            <person name="Nylinder S."/>
            <person name="Jareborg N."/>
            <person name="Kallberg Y."/>
            <person name="Kronander E."/>
        </authorList>
    </citation>
    <scope>NUCLEOTIDE SEQUENCE [LARGE SCALE GENOMIC DNA]</scope>
</reference>
<dbReference type="Pfam" id="PF00201">
    <property type="entry name" value="UDPGT"/>
    <property type="match status" value="1"/>
</dbReference>
<evidence type="ECO:0008006" key="8">
    <source>
        <dbReference type="Google" id="ProtNLM"/>
    </source>
</evidence>
<keyword evidence="4" id="KW-0812">Transmembrane</keyword>
<dbReference type="Proteomes" id="UP001314205">
    <property type="component" value="Unassembled WGS sequence"/>
</dbReference>
<keyword evidence="5" id="KW-0732">Signal</keyword>
<protein>
    <recommendedName>
        <fullName evidence="8">UDP-glucuronosyltransferase</fullName>
    </recommendedName>
</protein>
<evidence type="ECO:0000256" key="2">
    <source>
        <dbReference type="ARBA" id="ARBA00022676"/>
    </source>
</evidence>
<organism evidence="6 7">
    <name type="scientific">Parnassius mnemosyne</name>
    <name type="common">clouded apollo</name>
    <dbReference type="NCBI Taxonomy" id="213953"/>
    <lineage>
        <taxon>Eukaryota</taxon>
        <taxon>Metazoa</taxon>
        <taxon>Ecdysozoa</taxon>
        <taxon>Arthropoda</taxon>
        <taxon>Hexapoda</taxon>
        <taxon>Insecta</taxon>
        <taxon>Pterygota</taxon>
        <taxon>Neoptera</taxon>
        <taxon>Endopterygota</taxon>
        <taxon>Lepidoptera</taxon>
        <taxon>Glossata</taxon>
        <taxon>Ditrysia</taxon>
        <taxon>Papilionoidea</taxon>
        <taxon>Papilionidae</taxon>
        <taxon>Parnassiinae</taxon>
        <taxon>Parnassini</taxon>
        <taxon>Parnassius</taxon>
        <taxon>Driopa</taxon>
    </lineage>
</organism>
<feature type="signal peptide" evidence="5">
    <location>
        <begin position="1"/>
        <end position="23"/>
    </location>
</feature>
<dbReference type="InterPro" id="IPR002213">
    <property type="entry name" value="UDP_glucos_trans"/>
</dbReference>
<gene>
    <name evidence="6" type="ORF">PARMNEM_LOCUS13778</name>
</gene>
<sequence>MKSLARTLLFWFLLSTILFESEAFKVLLVFPFPARSHSILGEGYVRHLLKAGHEVTYITPYPMDNSNPNLRQISAADNLNAFNAQPLSLQTLINKVINIEQEFHFHNIVMNVTRSTLENPAVLKLLNDSSEQFDVVVAEWMFNEIYSGFAAVFNCPYIWSFPFEPNFVGLSLIDEATNPAYTANIQLNDIPPFTFSQRASSLSFQIMTTIKHMLFYKSAEESCYQNAFEPIVAKRGRTLPSYYELKHNASFMLGYSHVSLGQAIRLPQNYKPIAGYNIDEEVEPLSEDLKYIMDNAKNGVIYFSLGSNMKSKDLSDEIKQILLKVFSELKQVVVWKFEEELPNKPKNVHIFKWAPQQSILAHPNCVLFITHGGLLSITEAVHFGVPFIGIPVYFDQHFNVDNAVSRGIAKKVTFTENVAKNVKEAIQDILNNPKYHQRMKEISFTYHNRPISPGKELVFWVEHTVRSGGAPLYRSPALDVPWFQKMYLDLLALIVAIIFSVIYVIRLICVSKCKIQIKKKTL</sequence>
<dbReference type="PANTHER" id="PTHR48043:SF159">
    <property type="entry name" value="EG:EG0003.4 PROTEIN-RELATED"/>
    <property type="match status" value="1"/>
</dbReference>
<dbReference type="AlphaFoldDB" id="A0AAV1LII6"/>
<comment type="caution">
    <text evidence="6">The sequence shown here is derived from an EMBL/GenBank/DDBJ whole genome shotgun (WGS) entry which is preliminary data.</text>
</comment>
<keyword evidence="3" id="KW-0808">Transferase</keyword>
<dbReference type="FunFam" id="3.40.50.2000:FF:000050">
    <property type="entry name" value="UDP-glucuronosyltransferase"/>
    <property type="match status" value="1"/>
</dbReference>
<dbReference type="CDD" id="cd03784">
    <property type="entry name" value="GT1_Gtf-like"/>
    <property type="match status" value="1"/>
</dbReference>
<dbReference type="Gene3D" id="3.40.50.2000">
    <property type="entry name" value="Glycogen Phosphorylase B"/>
    <property type="match status" value="2"/>
</dbReference>
<evidence type="ECO:0000256" key="5">
    <source>
        <dbReference type="SAM" id="SignalP"/>
    </source>
</evidence>
<name>A0AAV1LII6_9NEOP</name>
<keyword evidence="7" id="KW-1185">Reference proteome</keyword>
<keyword evidence="4" id="KW-1133">Transmembrane helix</keyword>
<proteinExistence type="inferred from homology"/>
<dbReference type="PANTHER" id="PTHR48043">
    <property type="entry name" value="EG:EG0003.4 PROTEIN-RELATED"/>
    <property type="match status" value="1"/>
</dbReference>
<dbReference type="EMBL" id="CAVLGL010000089">
    <property type="protein sequence ID" value="CAK1594087.1"/>
    <property type="molecule type" value="Genomic_DNA"/>
</dbReference>
<feature type="transmembrane region" description="Helical" evidence="4">
    <location>
        <begin position="486"/>
        <end position="509"/>
    </location>
</feature>
<keyword evidence="2" id="KW-0328">Glycosyltransferase</keyword>
<dbReference type="GO" id="GO:0008194">
    <property type="term" value="F:UDP-glycosyltransferase activity"/>
    <property type="evidence" value="ECO:0007669"/>
    <property type="project" value="InterPro"/>
</dbReference>
<accession>A0AAV1LII6</accession>
<comment type="similarity">
    <text evidence="1">Belongs to the UDP-glycosyltransferase family.</text>
</comment>
<evidence type="ECO:0000256" key="1">
    <source>
        <dbReference type="ARBA" id="ARBA00009995"/>
    </source>
</evidence>
<evidence type="ECO:0000313" key="6">
    <source>
        <dbReference type="EMBL" id="CAK1594087.1"/>
    </source>
</evidence>
<dbReference type="SUPFAM" id="SSF53756">
    <property type="entry name" value="UDP-Glycosyltransferase/glycogen phosphorylase"/>
    <property type="match status" value="1"/>
</dbReference>
<feature type="chain" id="PRO_5043494495" description="UDP-glucuronosyltransferase" evidence="5">
    <location>
        <begin position="24"/>
        <end position="522"/>
    </location>
</feature>
<keyword evidence="4" id="KW-0472">Membrane</keyword>
<evidence type="ECO:0000313" key="7">
    <source>
        <dbReference type="Proteomes" id="UP001314205"/>
    </source>
</evidence>